<gene>
    <name evidence="2" type="ORF">B9Q17_10595</name>
</gene>
<accession>A0A7Z1IMM9</accession>
<dbReference type="AlphaFoldDB" id="A0A7Z1IMM9"/>
<evidence type="ECO:0000313" key="3">
    <source>
        <dbReference type="Proteomes" id="UP000216984"/>
    </source>
</evidence>
<dbReference type="EMBL" id="NEFY01000005">
    <property type="protein sequence ID" value="OZC36174.1"/>
    <property type="molecule type" value="Genomic_DNA"/>
</dbReference>
<keyword evidence="3" id="KW-1185">Reference proteome</keyword>
<protein>
    <submittedName>
        <fullName evidence="2">Uncharacterized protein</fullName>
    </submittedName>
</protein>
<evidence type="ECO:0000256" key="1">
    <source>
        <dbReference type="SAM" id="MobiDB-lite"/>
    </source>
</evidence>
<comment type="caution">
    <text evidence="2">The sequence shown here is derived from an EMBL/GenBank/DDBJ whole genome shotgun (WGS) entry which is preliminary data.</text>
</comment>
<organism evidence="2 3">
    <name type="scientific">Marinobacter vinifirmus</name>
    <dbReference type="NCBI Taxonomy" id="355591"/>
    <lineage>
        <taxon>Bacteria</taxon>
        <taxon>Pseudomonadati</taxon>
        <taxon>Pseudomonadota</taxon>
        <taxon>Gammaproteobacteria</taxon>
        <taxon>Pseudomonadales</taxon>
        <taxon>Marinobacteraceae</taxon>
        <taxon>Marinobacter</taxon>
    </lineage>
</organism>
<sequence>MERYEAFMKHLPVGSRDKTLIALKGHLLLETALREYIYRRVSLPERLEKKQMSFASLIDFASCLEFNARIDWIWKALRKANQIRNQLAHQLEPAKLEETEDALVEYVEANDGEFSVAAGDDLMYEKLALIFFQLFDVLISAPTTDENIQQDGMKKYKGLSFDQLLGSASNGASLGPLEAIDKVLGKKPGYTPPPRSKKRRRQW</sequence>
<feature type="region of interest" description="Disordered" evidence="1">
    <location>
        <begin position="184"/>
        <end position="203"/>
    </location>
</feature>
<name>A0A7Z1IMM9_9GAMM</name>
<proteinExistence type="predicted"/>
<reference evidence="2 3" key="1">
    <citation type="submission" date="2017-06" db="EMBL/GenBank/DDBJ databases">
        <title>Draft genome sequence of the halophilic bacterium Marinobacter vinifirmus FB1.</title>
        <authorList>
            <person name="Stepanov V.G."/>
            <person name="Roberts D.J."/>
            <person name="Fox G.E."/>
        </authorList>
    </citation>
    <scope>NUCLEOTIDE SEQUENCE [LARGE SCALE GENOMIC DNA]</scope>
    <source>
        <strain evidence="2 3">FB1</strain>
    </source>
</reference>
<evidence type="ECO:0000313" key="2">
    <source>
        <dbReference type="EMBL" id="OZC36174.1"/>
    </source>
</evidence>
<dbReference type="Proteomes" id="UP000216984">
    <property type="component" value="Unassembled WGS sequence"/>
</dbReference>